<dbReference type="GO" id="GO:0046872">
    <property type="term" value="F:metal ion binding"/>
    <property type="evidence" value="ECO:0007669"/>
    <property type="project" value="UniProtKB-KW"/>
</dbReference>
<dbReference type="InterPro" id="IPR010182">
    <property type="entry name" value="ArgE/DapE"/>
</dbReference>
<dbReference type="PANTHER" id="PTHR43808:SF25">
    <property type="entry name" value="PEPTIDASE M20 DIMERISATION DOMAIN-CONTAINING PROTEIN"/>
    <property type="match status" value="1"/>
</dbReference>
<evidence type="ECO:0000313" key="9">
    <source>
        <dbReference type="EMBL" id="QTX33619.1"/>
    </source>
</evidence>
<comment type="cofactor">
    <cofactor evidence="2">
        <name>Zn(2+)</name>
        <dbReference type="ChEBI" id="CHEBI:29105"/>
    </cofactor>
</comment>
<dbReference type="AlphaFoldDB" id="A0A9Q7AIT3"/>
<name>A0A9Q7AIT3_9BACT</name>
<protein>
    <submittedName>
        <fullName evidence="9">ArgE/DapE family deacylase</fullName>
    </submittedName>
</protein>
<evidence type="ECO:0000256" key="3">
    <source>
        <dbReference type="ARBA" id="ARBA00006247"/>
    </source>
</evidence>
<evidence type="ECO:0000256" key="1">
    <source>
        <dbReference type="ARBA" id="ARBA00001941"/>
    </source>
</evidence>
<comment type="cofactor">
    <cofactor evidence="1">
        <name>Co(2+)</name>
        <dbReference type="ChEBI" id="CHEBI:48828"/>
    </cofactor>
</comment>
<comment type="similarity">
    <text evidence="3">Belongs to the peptidase M20A family.</text>
</comment>
<dbReference type="InterPro" id="IPR036264">
    <property type="entry name" value="Bact_exopeptidase_dim_dom"/>
</dbReference>
<gene>
    <name evidence="9" type="ORF">KAR29_00865</name>
</gene>
<feature type="domain" description="Peptidase M20 dimerisation" evidence="8">
    <location>
        <begin position="207"/>
        <end position="310"/>
    </location>
</feature>
<dbReference type="KEGG" id="aram:KAR29_00865"/>
<sequence>MESRLRQTLDADRESYLRPLLELIAIDTQVLGHGIDGGREAQGQVYIEKLLRSLGADVRRLPMTEEAVAEAIALWGEGNAGHVYDGRWNVLGRFGGRGGPSLLFDGHVDTMPPGERADWSFDPHGAHVRDGRVWGLGANDMKGGLMAALMAPRLVREAGFPLPGDVTVLSVVDEEGGGNGTLGALMEGVTADGAVVCEPTSLAVTGAHMGFLFFRVDVTGRALHSGSKWLGVNAIEKAMLLIEALQDLEHRWLMEFRHPLLPPPTINVGVIEGGTAGSTVPDRCTFKLCLHYLPSMERDKVVADVEEAIRLRSRGDAWLAENPPRTAIYQEGRPFEMDLSHPFVETVRGCVEAATQKTVVVNGSPAGNDARLLRNIGKMPTVIVGPGPLANCHRPDEWLPLEEYFQSIVAYAMLILEWGGRKK</sequence>
<dbReference type="GO" id="GO:0016787">
    <property type="term" value="F:hydrolase activity"/>
    <property type="evidence" value="ECO:0007669"/>
    <property type="project" value="UniProtKB-KW"/>
</dbReference>
<dbReference type="Pfam" id="PF01546">
    <property type="entry name" value="Peptidase_M20"/>
    <property type="match status" value="1"/>
</dbReference>
<proteinExistence type="inferred from homology"/>
<keyword evidence="7" id="KW-0170">Cobalt</keyword>
<evidence type="ECO:0000256" key="4">
    <source>
        <dbReference type="ARBA" id="ARBA00022723"/>
    </source>
</evidence>
<evidence type="ECO:0000256" key="7">
    <source>
        <dbReference type="ARBA" id="ARBA00023285"/>
    </source>
</evidence>
<dbReference type="InterPro" id="IPR050072">
    <property type="entry name" value="Peptidase_M20A"/>
</dbReference>
<keyword evidence="10" id="KW-1185">Reference proteome</keyword>
<dbReference type="SUPFAM" id="SSF53187">
    <property type="entry name" value="Zn-dependent exopeptidases"/>
    <property type="match status" value="1"/>
</dbReference>
<dbReference type="InterPro" id="IPR011650">
    <property type="entry name" value="Peptidase_M20_dimer"/>
</dbReference>
<evidence type="ECO:0000313" key="10">
    <source>
        <dbReference type="Proteomes" id="UP000671879"/>
    </source>
</evidence>
<keyword evidence="6" id="KW-0862">Zinc</keyword>
<keyword evidence="4" id="KW-0479">Metal-binding</keyword>
<keyword evidence="5" id="KW-0378">Hydrolase</keyword>
<accession>A0A9Q7AIT3</accession>
<dbReference type="RefSeq" id="WP_274374888.1">
    <property type="nucleotide sequence ID" value="NZ_CP072943.1"/>
</dbReference>
<dbReference type="Gene3D" id="3.30.70.360">
    <property type="match status" value="1"/>
</dbReference>
<dbReference type="NCBIfam" id="TIGR01910">
    <property type="entry name" value="DapE-ArgE"/>
    <property type="match status" value="1"/>
</dbReference>
<organism evidence="9 10">
    <name type="scientific">Aminithiophilus ramosus</name>
    <dbReference type="NCBI Taxonomy" id="3029084"/>
    <lineage>
        <taxon>Bacteria</taxon>
        <taxon>Thermotogati</taxon>
        <taxon>Synergistota</taxon>
        <taxon>Synergistia</taxon>
        <taxon>Synergistales</taxon>
        <taxon>Aminithiophilaceae</taxon>
        <taxon>Aminithiophilus</taxon>
    </lineage>
</organism>
<evidence type="ECO:0000256" key="5">
    <source>
        <dbReference type="ARBA" id="ARBA00022801"/>
    </source>
</evidence>
<dbReference type="EMBL" id="CP072943">
    <property type="protein sequence ID" value="QTX33619.1"/>
    <property type="molecule type" value="Genomic_DNA"/>
</dbReference>
<evidence type="ECO:0000256" key="6">
    <source>
        <dbReference type="ARBA" id="ARBA00022833"/>
    </source>
</evidence>
<reference evidence="10" key="1">
    <citation type="submission" date="2021-04" db="EMBL/GenBank/DDBJ databases">
        <title>A novel Synergistetes isolate from a pyrite-forming mixed culture.</title>
        <authorList>
            <person name="Bunk B."/>
            <person name="Sproer C."/>
            <person name="Spring S."/>
            <person name="Pester M."/>
        </authorList>
    </citation>
    <scope>NUCLEOTIDE SEQUENCE [LARGE SCALE GENOMIC DNA]</scope>
    <source>
        <strain evidence="10">J.5.4.2-T.3.5.2</strain>
    </source>
</reference>
<dbReference type="Gene3D" id="3.40.630.10">
    <property type="entry name" value="Zn peptidases"/>
    <property type="match status" value="1"/>
</dbReference>
<dbReference type="Pfam" id="PF07687">
    <property type="entry name" value="M20_dimer"/>
    <property type="match status" value="1"/>
</dbReference>
<dbReference type="Proteomes" id="UP000671879">
    <property type="component" value="Chromosome"/>
</dbReference>
<dbReference type="SUPFAM" id="SSF55031">
    <property type="entry name" value="Bacterial exopeptidase dimerisation domain"/>
    <property type="match status" value="1"/>
</dbReference>
<evidence type="ECO:0000256" key="2">
    <source>
        <dbReference type="ARBA" id="ARBA00001947"/>
    </source>
</evidence>
<dbReference type="PANTHER" id="PTHR43808">
    <property type="entry name" value="ACETYLORNITHINE DEACETYLASE"/>
    <property type="match status" value="1"/>
</dbReference>
<evidence type="ECO:0000259" key="8">
    <source>
        <dbReference type="Pfam" id="PF07687"/>
    </source>
</evidence>
<dbReference type="InterPro" id="IPR002933">
    <property type="entry name" value="Peptidase_M20"/>
</dbReference>